<sequence length="88" mass="10008">MKLKPKQEAQLLKEALRVGAIYVDKRGAGQFEATDSASKKISLLYQLLVHDQLITPLNNAQATEPNMKHKLALWIYRQLPDDHPLKTD</sequence>
<dbReference type="Proteomes" id="UP000324760">
    <property type="component" value="Chromosome"/>
</dbReference>
<protein>
    <submittedName>
        <fullName evidence="1">DUF5062 family protein</fullName>
    </submittedName>
</protein>
<dbReference type="OrthoDB" id="8547747at2"/>
<gene>
    <name evidence="1" type="ORF">F0U83_14750</name>
</gene>
<proteinExistence type="predicted"/>
<dbReference type="Gene3D" id="1.20.120.1930">
    <property type="entry name" value="Uncharacterised protein PF16691, DUF5062"/>
    <property type="match status" value="1"/>
</dbReference>
<reference evidence="1 2" key="1">
    <citation type="journal article" date="2019" name="Biochem. Eng. J.">
        <title>Metabolic engineering of the marine bacteria Neptunomonas concharum for the production of acetoin and meso-2,3-butanediol from acetate.</title>
        <authorList>
            <person name="Li W."/>
            <person name="Pu N."/>
            <person name="Liu C.-X."/>
            <person name="Yuan Q.-P."/>
            <person name="Li Z.-J."/>
        </authorList>
    </citation>
    <scope>NUCLEOTIDE SEQUENCE [LARGE SCALE GENOMIC DNA]</scope>
    <source>
        <strain evidence="1 2">JCM17730</strain>
    </source>
</reference>
<dbReference type="Pfam" id="PF16691">
    <property type="entry name" value="DUF5062"/>
    <property type="match status" value="1"/>
</dbReference>
<dbReference type="AlphaFoldDB" id="A0A5P1RF49"/>
<dbReference type="RefSeq" id="WP_138988994.1">
    <property type="nucleotide sequence ID" value="NZ_CP043869.1"/>
</dbReference>
<dbReference type="InterPro" id="IPR038316">
    <property type="entry name" value="DUF5062_sf"/>
</dbReference>
<accession>A0A5P1RF49</accession>
<name>A0A5P1RF49_9GAMM</name>
<keyword evidence="2" id="KW-1185">Reference proteome</keyword>
<organism evidence="1 2">
    <name type="scientific">Neptunomonas concharum</name>
    <dbReference type="NCBI Taxonomy" id="1031538"/>
    <lineage>
        <taxon>Bacteria</taxon>
        <taxon>Pseudomonadati</taxon>
        <taxon>Pseudomonadota</taxon>
        <taxon>Gammaproteobacteria</taxon>
        <taxon>Oceanospirillales</taxon>
        <taxon>Oceanospirillaceae</taxon>
        <taxon>Neptunomonas</taxon>
    </lineage>
</organism>
<dbReference type="KEGG" id="ncu:F0U83_14750"/>
<evidence type="ECO:0000313" key="1">
    <source>
        <dbReference type="EMBL" id="QEQ97872.1"/>
    </source>
</evidence>
<dbReference type="EMBL" id="CP043869">
    <property type="protein sequence ID" value="QEQ97872.1"/>
    <property type="molecule type" value="Genomic_DNA"/>
</dbReference>
<dbReference type="InterPro" id="IPR032036">
    <property type="entry name" value="DUF5062"/>
</dbReference>
<evidence type="ECO:0000313" key="2">
    <source>
        <dbReference type="Proteomes" id="UP000324760"/>
    </source>
</evidence>